<name>A0A2A2GBR0_9BACT</name>
<comment type="caution">
    <text evidence="1">The sequence shown here is derived from an EMBL/GenBank/DDBJ whole genome shotgun (WGS) entry which is preliminary data.</text>
</comment>
<dbReference type="Proteomes" id="UP000218831">
    <property type="component" value="Unassembled WGS sequence"/>
</dbReference>
<dbReference type="AlphaFoldDB" id="A0A2A2GBR0"/>
<proteinExistence type="predicted"/>
<gene>
    <name evidence="1" type="ORF">CK503_08445</name>
</gene>
<sequence length="131" mass="14335">MNPGQLTLLKMALEYLADRPCGYACYAKRIKSQLALLQAGGQPITAADWVRMAKILSVEAISRDIGAERIAKTIYPLVDGLGQHANTLCYIPAPFACNQLLSFTSTTVSPQVRRLLTDVIAELQKLVKSSR</sequence>
<organism evidence="1 2">
    <name type="scientific">Fodinibius salipaludis</name>
    <dbReference type="NCBI Taxonomy" id="2032627"/>
    <lineage>
        <taxon>Bacteria</taxon>
        <taxon>Pseudomonadati</taxon>
        <taxon>Balneolota</taxon>
        <taxon>Balneolia</taxon>
        <taxon>Balneolales</taxon>
        <taxon>Balneolaceae</taxon>
        <taxon>Fodinibius</taxon>
    </lineage>
</organism>
<protein>
    <submittedName>
        <fullName evidence="1">Uncharacterized protein</fullName>
    </submittedName>
</protein>
<keyword evidence="2" id="KW-1185">Reference proteome</keyword>
<dbReference type="EMBL" id="NSKE01000005">
    <property type="protein sequence ID" value="PAU94232.1"/>
    <property type="molecule type" value="Genomic_DNA"/>
</dbReference>
<dbReference type="OrthoDB" id="1524102at2"/>
<dbReference type="RefSeq" id="WP_095606363.1">
    <property type="nucleotide sequence ID" value="NZ_NSKE01000005.1"/>
</dbReference>
<accession>A0A2A2GBR0</accession>
<reference evidence="1 2" key="1">
    <citation type="submission" date="2017-08" db="EMBL/GenBank/DDBJ databases">
        <title>Aliifodinibius alkalisoli sp. nov., isolated from saline alkaline soil.</title>
        <authorList>
            <person name="Liu D."/>
            <person name="Zhang G."/>
        </authorList>
    </citation>
    <scope>NUCLEOTIDE SEQUENCE [LARGE SCALE GENOMIC DNA]</scope>
    <source>
        <strain evidence="1 2">WN023</strain>
    </source>
</reference>
<evidence type="ECO:0000313" key="2">
    <source>
        <dbReference type="Proteomes" id="UP000218831"/>
    </source>
</evidence>
<evidence type="ECO:0000313" key="1">
    <source>
        <dbReference type="EMBL" id="PAU94232.1"/>
    </source>
</evidence>